<name>D1VW90_9BACT</name>
<evidence type="ECO:0000313" key="10">
    <source>
        <dbReference type="Proteomes" id="UP000004001"/>
    </source>
</evidence>
<keyword evidence="4" id="KW-0812">Transmembrane</keyword>
<dbReference type="GO" id="GO:0015483">
    <property type="term" value="F:long-chain fatty acid transporting porin activity"/>
    <property type="evidence" value="ECO:0007669"/>
    <property type="project" value="TreeGrafter"/>
</dbReference>
<evidence type="ECO:0000256" key="4">
    <source>
        <dbReference type="ARBA" id="ARBA00022692"/>
    </source>
</evidence>
<dbReference type="PANTHER" id="PTHR35093:SF8">
    <property type="entry name" value="OUTER MEMBRANE PROTEIN NMB0088-RELATED"/>
    <property type="match status" value="1"/>
</dbReference>
<proteinExistence type="inferred from homology"/>
<dbReference type="SUPFAM" id="SSF56935">
    <property type="entry name" value="Porins"/>
    <property type="match status" value="1"/>
</dbReference>
<keyword evidence="6" id="KW-0472">Membrane</keyword>
<accession>D1VW90</accession>
<evidence type="ECO:0000256" key="3">
    <source>
        <dbReference type="ARBA" id="ARBA00022452"/>
    </source>
</evidence>
<feature type="signal peptide" evidence="8">
    <location>
        <begin position="1"/>
        <end position="28"/>
    </location>
</feature>
<protein>
    <recommendedName>
        <fullName evidence="11">Hemin receptor</fullName>
    </recommendedName>
</protein>
<dbReference type="EMBL" id="ADEF01000004">
    <property type="protein sequence ID" value="EFA98545.1"/>
    <property type="molecule type" value="Genomic_DNA"/>
</dbReference>
<evidence type="ECO:0000256" key="2">
    <source>
        <dbReference type="ARBA" id="ARBA00008163"/>
    </source>
</evidence>
<dbReference type="GO" id="GO:0009279">
    <property type="term" value="C:cell outer membrane"/>
    <property type="evidence" value="ECO:0007669"/>
    <property type="project" value="UniProtKB-SubCell"/>
</dbReference>
<keyword evidence="5 8" id="KW-0732">Signal</keyword>
<keyword evidence="3" id="KW-1134">Transmembrane beta strand</keyword>
<dbReference type="PANTHER" id="PTHR35093">
    <property type="entry name" value="OUTER MEMBRANE PROTEIN NMB0088-RELATED"/>
    <property type="match status" value="1"/>
</dbReference>
<reference evidence="9 10" key="1">
    <citation type="submission" date="2009-12" db="EMBL/GenBank/DDBJ databases">
        <title>Genome Sequence of Prevotella timonensis CRIS 5C-B1.</title>
        <authorList>
            <person name="Durkin A.S."/>
            <person name="Madupu R."/>
            <person name="Torralba M."/>
            <person name="Methe B."/>
            <person name="Sutton G."/>
            <person name="Strausberg R.L."/>
            <person name="Nelson K.E."/>
        </authorList>
    </citation>
    <scope>NUCLEOTIDE SEQUENCE [LARGE SCALE GENOMIC DNA]</scope>
    <source>
        <strain evidence="9 10">CRIS 5C-B1</strain>
    </source>
</reference>
<feature type="chain" id="PRO_5003025787" description="Hemin receptor" evidence="8">
    <location>
        <begin position="29"/>
        <end position="558"/>
    </location>
</feature>
<dbReference type="Proteomes" id="UP000004001">
    <property type="component" value="Unassembled WGS sequence"/>
</dbReference>
<dbReference type="Gene3D" id="2.40.160.60">
    <property type="entry name" value="Outer membrane protein transport protein (OMPP1/FadL/TodX)"/>
    <property type="match status" value="1"/>
</dbReference>
<dbReference type="AlphaFoldDB" id="D1VW90"/>
<keyword evidence="7" id="KW-0998">Cell outer membrane</keyword>
<evidence type="ECO:0008006" key="11">
    <source>
        <dbReference type="Google" id="ProtNLM"/>
    </source>
</evidence>
<dbReference type="InterPro" id="IPR005017">
    <property type="entry name" value="OMPP1/FadL/TodX"/>
</dbReference>
<sequence>MRIYNRIEMKNKYILSALLLLGTATIGAQETYENTKLIDNDLNGTARYVGMGGALDALGADISVIGSNPAGLGLMTKSRAEVSFGFVSQPGVSAFQQGNPTNASFDQVGFVYVMRNPRDDNSGLNFAVNYHKSRNFDYILSAVGDLKNASQNTLSFLKAIYGDRAKDGTSIFNLETTKNGMIRGTHPFTSQLDNLYYNNLMVDHNNAVSYSTATGYDMQRAHTGYIGTYDVSVSGAISPRFYLGGTIGFHDVHYTGTGEYVEDLVDISNKPLTALMVHDEKTITGMGGDFKLGAIFLPIENSPFRIGLSVATPTLYRLTINTRAYMRHNLSASLSMQNGYSGGTTNESYSFKIDTPWNFGISLGHTVGNYLALGASYNYADYGSMNTRVNEGGEYDWYTNSYYEDSSDDTNMNEHTKQTLKGVSTVKLGAEFRPVNNLALRAGYNYISPMYQKNAYKDVTIDSYGSNYSTATDYINWDSTSRFTLGVGYQMKNFNIDLAYQYSAQNGDFHPFMDAYGDYYYINTATKELQMDKIDNYANPVKVRNKRHQLLLTLGYRF</sequence>
<evidence type="ECO:0000313" key="9">
    <source>
        <dbReference type="EMBL" id="EFA98545.1"/>
    </source>
</evidence>
<dbReference type="eggNOG" id="COG2067">
    <property type="taxonomic scope" value="Bacteria"/>
</dbReference>
<evidence type="ECO:0000256" key="7">
    <source>
        <dbReference type="ARBA" id="ARBA00023237"/>
    </source>
</evidence>
<keyword evidence="10" id="KW-1185">Reference proteome</keyword>
<gene>
    <name evidence="9" type="ORF">HMPREF9019_0732</name>
</gene>
<evidence type="ECO:0000256" key="1">
    <source>
        <dbReference type="ARBA" id="ARBA00004571"/>
    </source>
</evidence>
<evidence type="ECO:0000256" key="5">
    <source>
        <dbReference type="ARBA" id="ARBA00022729"/>
    </source>
</evidence>
<evidence type="ECO:0000256" key="8">
    <source>
        <dbReference type="SAM" id="SignalP"/>
    </source>
</evidence>
<comment type="caution">
    <text evidence="9">The sequence shown here is derived from an EMBL/GenBank/DDBJ whole genome shotgun (WGS) entry which is preliminary data.</text>
</comment>
<organism evidence="9 10">
    <name type="scientific">Hoylesella timonensis CRIS 5C-B1</name>
    <dbReference type="NCBI Taxonomy" id="679189"/>
    <lineage>
        <taxon>Bacteria</taxon>
        <taxon>Pseudomonadati</taxon>
        <taxon>Bacteroidota</taxon>
        <taxon>Bacteroidia</taxon>
        <taxon>Bacteroidales</taxon>
        <taxon>Prevotellaceae</taxon>
        <taxon>Hoylesella</taxon>
    </lineage>
</organism>
<evidence type="ECO:0000256" key="6">
    <source>
        <dbReference type="ARBA" id="ARBA00023136"/>
    </source>
</evidence>
<comment type="similarity">
    <text evidence="2">Belongs to the OmpP1/FadL family.</text>
</comment>
<comment type="subcellular location">
    <subcellularLocation>
        <location evidence="1">Cell outer membrane</location>
        <topology evidence="1">Multi-pass membrane protein</topology>
    </subcellularLocation>
</comment>